<feature type="transmembrane region" description="Helical" evidence="7">
    <location>
        <begin position="142"/>
        <end position="160"/>
    </location>
</feature>
<dbReference type="GO" id="GO:0022857">
    <property type="term" value="F:transmembrane transporter activity"/>
    <property type="evidence" value="ECO:0007669"/>
    <property type="project" value="TreeGrafter"/>
</dbReference>
<name>A0A820DXP5_9BILA</name>
<keyword evidence="6" id="KW-0407">Ion channel</keyword>
<feature type="transmembrane region" description="Helical" evidence="7">
    <location>
        <begin position="114"/>
        <end position="135"/>
    </location>
</feature>
<feature type="transmembrane region" description="Helical" evidence="7">
    <location>
        <begin position="166"/>
        <end position="190"/>
    </location>
</feature>
<evidence type="ECO:0000313" key="8">
    <source>
        <dbReference type="EMBL" id="CAF4237978.1"/>
    </source>
</evidence>
<dbReference type="PANTHER" id="PTHR47143">
    <property type="entry name" value="TRANSIENT RECEPTOR POTENTIAL CATION CHANNEL PROTEIN PAINLESS"/>
    <property type="match status" value="1"/>
</dbReference>
<keyword evidence="5" id="KW-0325">Glycoprotein</keyword>
<evidence type="ECO:0000256" key="1">
    <source>
        <dbReference type="ARBA" id="ARBA00022448"/>
    </source>
</evidence>
<keyword evidence="2" id="KW-0677">Repeat</keyword>
<evidence type="ECO:0000256" key="6">
    <source>
        <dbReference type="ARBA" id="ARBA00023303"/>
    </source>
</evidence>
<sequence length="256" mass="30041">SVMRKCAKQIDLKDNEEGSDIQHSYRLMHYPLCNQLIQLKWRQFGLPLFLISFLMYCTYLFLFTTIMLRNKQPEYFYRLVNASFPSEHRSNGTQMCTSIFICLYDDNQWQTGAFGVYLAWATLLSYLRFIPIFGVYVIMLKFLWFAPVLAILICPFSFAFTKSISFFNYSICLHLCLYPVLFGTAMTILVNNLLTALAVGEIANLSAIARVRNATRRYELLREWEIFRLQCLWTPATLYLRHKHTEKNGIDNYISV</sequence>
<comment type="caution">
    <text evidence="8">The sequence shown here is derived from an EMBL/GenBank/DDBJ whole genome shotgun (WGS) entry which is preliminary data.</text>
</comment>
<keyword evidence="7" id="KW-0812">Transmembrane</keyword>
<keyword evidence="1" id="KW-0813">Transport</keyword>
<evidence type="ECO:0000313" key="9">
    <source>
        <dbReference type="Proteomes" id="UP000663868"/>
    </source>
</evidence>
<keyword evidence="4" id="KW-0406">Ion transport</keyword>
<gene>
    <name evidence="8" type="ORF">KXQ929_LOCUS42105</name>
</gene>
<dbReference type="PANTHER" id="PTHR47143:SF1">
    <property type="entry name" value="ION_TRANS DOMAIN-CONTAINING PROTEIN"/>
    <property type="match status" value="1"/>
</dbReference>
<dbReference type="GO" id="GO:1902495">
    <property type="term" value="C:transmembrane transporter complex"/>
    <property type="evidence" value="ECO:0007669"/>
    <property type="project" value="TreeGrafter"/>
</dbReference>
<keyword evidence="7" id="KW-1133">Transmembrane helix</keyword>
<evidence type="ECO:0000256" key="3">
    <source>
        <dbReference type="ARBA" id="ARBA00023043"/>
    </source>
</evidence>
<evidence type="ECO:0000256" key="4">
    <source>
        <dbReference type="ARBA" id="ARBA00023065"/>
    </source>
</evidence>
<dbReference type="Proteomes" id="UP000663868">
    <property type="component" value="Unassembled WGS sequence"/>
</dbReference>
<dbReference type="InterPro" id="IPR052076">
    <property type="entry name" value="TRP_cation_channel"/>
</dbReference>
<dbReference type="EMBL" id="CAJOBB010010028">
    <property type="protein sequence ID" value="CAF4237978.1"/>
    <property type="molecule type" value="Genomic_DNA"/>
</dbReference>
<accession>A0A820DXP5</accession>
<proteinExistence type="predicted"/>
<keyword evidence="7" id="KW-0472">Membrane</keyword>
<organism evidence="8 9">
    <name type="scientific">Adineta steineri</name>
    <dbReference type="NCBI Taxonomy" id="433720"/>
    <lineage>
        <taxon>Eukaryota</taxon>
        <taxon>Metazoa</taxon>
        <taxon>Spiralia</taxon>
        <taxon>Gnathifera</taxon>
        <taxon>Rotifera</taxon>
        <taxon>Eurotatoria</taxon>
        <taxon>Bdelloidea</taxon>
        <taxon>Adinetida</taxon>
        <taxon>Adinetidae</taxon>
        <taxon>Adineta</taxon>
    </lineage>
</organism>
<evidence type="ECO:0000256" key="2">
    <source>
        <dbReference type="ARBA" id="ARBA00022737"/>
    </source>
</evidence>
<protein>
    <submittedName>
        <fullName evidence="8">Uncharacterized protein</fullName>
    </submittedName>
</protein>
<dbReference type="GO" id="GO:0034220">
    <property type="term" value="P:monoatomic ion transmembrane transport"/>
    <property type="evidence" value="ECO:0007669"/>
    <property type="project" value="UniProtKB-KW"/>
</dbReference>
<feature type="transmembrane region" description="Helical" evidence="7">
    <location>
        <begin position="44"/>
        <end position="68"/>
    </location>
</feature>
<dbReference type="AlphaFoldDB" id="A0A820DXP5"/>
<evidence type="ECO:0000256" key="5">
    <source>
        <dbReference type="ARBA" id="ARBA00023180"/>
    </source>
</evidence>
<evidence type="ECO:0000256" key="7">
    <source>
        <dbReference type="SAM" id="Phobius"/>
    </source>
</evidence>
<feature type="non-terminal residue" evidence="8">
    <location>
        <position position="1"/>
    </location>
</feature>
<keyword evidence="3" id="KW-0040">ANK repeat</keyword>
<reference evidence="8" key="1">
    <citation type="submission" date="2021-02" db="EMBL/GenBank/DDBJ databases">
        <authorList>
            <person name="Nowell W R."/>
        </authorList>
    </citation>
    <scope>NUCLEOTIDE SEQUENCE</scope>
</reference>